<sequence length="141" mass="14582">MSSKGTRGAKATLQAIDGGLSGVPKAPAHFKPDMVAEWNVIAAELVERRILTASMVGLVETYVSALWMVREAQKEIAAIGLLVKTAHGMPKPNPACGTLKSAFEAVARLGAELGLTPAARAKQGFSPKGGSNDDDAADLGL</sequence>
<evidence type="ECO:0000256" key="1">
    <source>
        <dbReference type="SAM" id="MobiDB-lite"/>
    </source>
</evidence>
<reference evidence="2 3" key="1">
    <citation type="submission" date="2021-03" db="EMBL/GenBank/DDBJ databases">
        <title>Genomic Encyclopedia of Type Strains, Phase IV (KMG-IV): sequencing the most valuable type-strain genomes for metagenomic binning, comparative biology and taxonomic classification.</title>
        <authorList>
            <person name="Goeker M."/>
        </authorList>
    </citation>
    <scope>NUCLEOTIDE SEQUENCE [LARGE SCALE GENOMIC DNA]</scope>
    <source>
        <strain evidence="2 3">DSM 26427</strain>
    </source>
</reference>
<accession>A0ABS4EFX9</accession>
<dbReference type="Proteomes" id="UP000823786">
    <property type="component" value="Unassembled WGS sequence"/>
</dbReference>
<comment type="caution">
    <text evidence="2">The sequence shown here is derived from an EMBL/GenBank/DDBJ whole genome shotgun (WGS) entry which is preliminary data.</text>
</comment>
<evidence type="ECO:0000313" key="3">
    <source>
        <dbReference type="Proteomes" id="UP000823786"/>
    </source>
</evidence>
<evidence type="ECO:0000313" key="2">
    <source>
        <dbReference type="EMBL" id="MBP1856861.1"/>
    </source>
</evidence>
<name>A0ABS4EFX9_9HYPH</name>
<dbReference type="NCBIfam" id="TIGR01558">
    <property type="entry name" value="sm_term_P27"/>
    <property type="match status" value="1"/>
</dbReference>
<gene>
    <name evidence="2" type="ORF">J2Z75_000341</name>
</gene>
<dbReference type="RefSeq" id="WP_209846802.1">
    <property type="nucleotide sequence ID" value="NZ_JAGGJV010000001.1"/>
</dbReference>
<proteinExistence type="predicted"/>
<dbReference type="Pfam" id="PF05119">
    <property type="entry name" value="Terminase_4"/>
    <property type="match status" value="1"/>
</dbReference>
<organism evidence="2 3">
    <name type="scientific">Rhizobium herbae</name>
    <dbReference type="NCBI Taxonomy" id="508661"/>
    <lineage>
        <taxon>Bacteria</taxon>
        <taxon>Pseudomonadati</taxon>
        <taxon>Pseudomonadota</taxon>
        <taxon>Alphaproteobacteria</taxon>
        <taxon>Hyphomicrobiales</taxon>
        <taxon>Rhizobiaceae</taxon>
        <taxon>Rhizobium/Agrobacterium group</taxon>
        <taxon>Rhizobium</taxon>
    </lineage>
</organism>
<feature type="region of interest" description="Disordered" evidence="1">
    <location>
        <begin position="121"/>
        <end position="141"/>
    </location>
</feature>
<dbReference type="EMBL" id="JAGGJV010000001">
    <property type="protein sequence ID" value="MBP1856861.1"/>
    <property type="molecule type" value="Genomic_DNA"/>
</dbReference>
<dbReference type="InterPro" id="IPR006448">
    <property type="entry name" value="Phage_term_ssu_P27"/>
</dbReference>
<feature type="compositionally biased region" description="Acidic residues" evidence="1">
    <location>
        <begin position="132"/>
        <end position="141"/>
    </location>
</feature>
<protein>
    <submittedName>
        <fullName evidence="2">P27 family predicted phage terminase small subunit</fullName>
    </submittedName>
</protein>
<keyword evidence="3" id="KW-1185">Reference proteome</keyword>